<dbReference type="Pfam" id="PF04851">
    <property type="entry name" value="ResIII"/>
    <property type="match status" value="1"/>
</dbReference>
<sequence length="236" mass="27437">MPVSLEKFNEVYLRVKCEPAIAKELSEFFTFEVPNSRFMPSVRNRMWDGRIRLFSSATGKIYLGLLPYVRRFLAENGHKIEYGEGIVPPRQLDRDLTVKFVRTLEKKDFKARDYQIDAIHNILESDRGLILSPTGSGKSFILYALTRYFVEKLDHKKILIVVPTTGLVEQMYSDFADYGWFPDEHCHRIYAGSNKETPKEVVISTWQSIYKLDKRYFSQFGAVFVDECHLAKAKSL</sequence>
<dbReference type="Gene3D" id="3.40.50.300">
    <property type="entry name" value="P-loop containing nucleotide triphosphate hydrolases"/>
    <property type="match status" value="1"/>
</dbReference>
<dbReference type="PROSITE" id="PS51192">
    <property type="entry name" value="HELICASE_ATP_BIND_1"/>
    <property type="match status" value="1"/>
</dbReference>
<dbReference type="GO" id="GO:0003677">
    <property type="term" value="F:DNA binding"/>
    <property type="evidence" value="ECO:0007669"/>
    <property type="project" value="InterPro"/>
</dbReference>
<dbReference type="Gene3D" id="3.30.780.20">
    <property type="match status" value="1"/>
</dbReference>
<reference evidence="2" key="1">
    <citation type="submission" date="2018-05" db="EMBL/GenBank/DDBJ databases">
        <authorList>
            <person name="Lanie J.A."/>
            <person name="Ng W.-L."/>
            <person name="Kazmierczak K.M."/>
            <person name="Andrzejewski T.M."/>
            <person name="Davidsen T.M."/>
            <person name="Wayne K.J."/>
            <person name="Tettelin H."/>
            <person name="Glass J.I."/>
            <person name="Rusch D."/>
            <person name="Podicherti R."/>
            <person name="Tsui H.-C.T."/>
            <person name="Winkler M.E."/>
        </authorList>
    </citation>
    <scope>NUCLEOTIDE SEQUENCE</scope>
</reference>
<dbReference type="PANTHER" id="PTHR47396:SF1">
    <property type="entry name" value="ATP-DEPENDENT HELICASE IRC3-RELATED"/>
    <property type="match status" value="1"/>
</dbReference>
<dbReference type="SMART" id="SM00487">
    <property type="entry name" value="DEXDc"/>
    <property type="match status" value="1"/>
</dbReference>
<organism evidence="2">
    <name type="scientific">marine metagenome</name>
    <dbReference type="NCBI Taxonomy" id="408172"/>
    <lineage>
        <taxon>unclassified sequences</taxon>
        <taxon>metagenomes</taxon>
        <taxon>ecological metagenomes</taxon>
    </lineage>
</organism>
<feature type="domain" description="Helicase ATP-binding" evidence="1">
    <location>
        <begin position="119"/>
        <end position="236"/>
    </location>
</feature>
<evidence type="ECO:0000259" key="1">
    <source>
        <dbReference type="PROSITE" id="PS51192"/>
    </source>
</evidence>
<dbReference type="GO" id="GO:0016787">
    <property type="term" value="F:hydrolase activity"/>
    <property type="evidence" value="ECO:0007669"/>
    <property type="project" value="InterPro"/>
</dbReference>
<protein>
    <recommendedName>
        <fullName evidence="1">Helicase ATP-binding domain-containing protein</fullName>
    </recommendedName>
</protein>
<name>A0A383BHW6_9ZZZZ</name>
<dbReference type="InterPro" id="IPR049409">
    <property type="entry name" value="UvsW_N"/>
</dbReference>
<dbReference type="PANTHER" id="PTHR47396">
    <property type="entry name" value="TYPE I RESTRICTION ENZYME ECOKI R PROTEIN"/>
    <property type="match status" value="1"/>
</dbReference>
<dbReference type="SUPFAM" id="SSF52540">
    <property type="entry name" value="P-loop containing nucleoside triphosphate hydrolases"/>
    <property type="match status" value="1"/>
</dbReference>
<dbReference type="CDD" id="cd17926">
    <property type="entry name" value="DEXHc_RE"/>
    <property type="match status" value="1"/>
</dbReference>
<proteinExistence type="predicted"/>
<dbReference type="InterPro" id="IPR014001">
    <property type="entry name" value="Helicase_ATP-bd"/>
</dbReference>
<dbReference type="GO" id="GO:0005829">
    <property type="term" value="C:cytosol"/>
    <property type="evidence" value="ECO:0007669"/>
    <property type="project" value="TreeGrafter"/>
</dbReference>
<feature type="non-terminal residue" evidence="2">
    <location>
        <position position="236"/>
    </location>
</feature>
<feature type="non-terminal residue" evidence="2">
    <location>
        <position position="1"/>
    </location>
</feature>
<dbReference type="InterPro" id="IPR049430">
    <property type="entry name" value="UvsW_N_sf"/>
</dbReference>
<gene>
    <name evidence="2" type="ORF">METZ01_LOCUS471849</name>
</gene>
<evidence type="ECO:0000313" key="2">
    <source>
        <dbReference type="EMBL" id="SVE18995.1"/>
    </source>
</evidence>
<dbReference type="AlphaFoldDB" id="A0A383BHW6"/>
<dbReference type="InterPro" id="IPR050742">
    <property type="entry name" value="Helicase_Restrict-Modif_Enz"/>
</dbReference>
<dbReference type="InterPro" id="IPR027417">
    <property type="entry name" value="P-loop_NTPase"/>
</dbReference>
<dbReference type="Pfam" id="PF21241">
    <property type="entry name" value="UvsW_N"/>
    <property type="match status" value="1"/>
</dbReference>
<dbReference type="EMBL" id="UINC01200214">
    <property type="protein sequence ID" value="SVE18995.1"/>
    <property type="molecule type" value="Genomic_DNA"/>
</dbReference>
<accession>A0A383BHW6</accession>
<dbReference type="InterPro" id="IPR006935">
    <property type="entry name" value="Helicase/UvrB_N"/>
</dbReference>
<dbReference type="GO" id="GO:0005524">
    <property type="term" value="F:ATP binding"/>
    <property type="evidence" value="ECO:0007669"/>
    <property type="project" value="InterPro"/>
</dbReference>